<keyword evidence="3" id="KW-1185">Reference proteome</keyword>
<accession>A0A2T3LEK8</accession>
<gene>
    <name evidence="2" type="ORF">C9J47_04490</name>
</gene>
<evidence type="ECO:0000313" key="2">
    <source>
        <dbReference type="EMBL" id="PSV49817.1"/>
    </source>
</evidence>
<sequence>MNVYKINNAHSSLLQTYVKELTVASKHGPILDLACGSGRNGLYLARLGLPVIFADQDKEKLQNIERIIKEEKLTSTTWLVDLESGDDHLIDNQYGAIIVFRYLHRPLFNSLKRSVKPSGVVIYETFNEAQRKFGRPQNPDFLLQENELIDTFSHWYILHQFEGEVGDPTCSISQVVAQRNAE</sequence>
<feature type="domain" description="Tellurite resistance methyltransferase TehB-like" evidence="1">
    <location>
        <begin position="4"/>
        <end position="166"/>
    </location>
</feature>
<dbReference type="CDD" id="cd02440">
    <property type="entry name" value="AdoMet_MTases"/>
    <property type="match status" value="1"/>
</dbReference>
<dbReference type="Gene3D" id="3.40.50.150">
    <property type="entry name" value="Vaccinia Virus protein VP39"/>
    <property type="match status" value="1"/>
</dbReference>
<comment type="caution">
    <text evidence="2">The sequence shown here is derived from an EMBL/GenBank/DDBJ whole genome shotgun (WGS) entry which is preliminary data.</text>
</comment>
<reference evidence="2 3" key="1">
    <citation type="submission" date="2018-03" db="EMBL/GenBank/DDBJ databases">
        <title>Whole genome sequencing of Histamine producing bacteria.</title>
        <authorList>
            <person name="Butler K."/>
        </authorList>
    </citation>
    <scope>NUCLEOTIDE SEQUENCE [LARGE SCALE GENOMIC DNA]</scope>
    <source>
        <strain evidence="2 3">ATCC 19614</strain>
    </source>
</reference>
<evidence type="ECO:0000259" key="1">
    <source>
        <dbReference type="Pfam" id="PF03848"/>
    </source>
</evidence>
<evidence type="ECO:0000313" key="3">
    <source>
        <dbReference type="Proteomes" id="UP000241803"/>
    </source>
</evidence>
<dbReference type="RefSeq" id="WP_107252423.1">
    <property type="nucleotide sequence ID" value="NZ_PYOC01000001.1"/>
</dbReference>
<dbReference type="SUPFAM" id="SSF53335">
    <property type="entry name" value="S-adenosyl-L-methionine-dependent methyltransferases"/>
    <property type="match status" value="1"/>
</dbReference>
<dbReference type="InterPro" id="IPR029063">
    <property type="entry name" value="SAM-dependent_MTases_sf"/>
</dbReference>
<dbReference type="Pfam" id="PF03848">
    <property type="entry name" value="TehB"/>
    <property type="match status" value="1"/>
</dbReference>
<dbReference type="Proteomes" id="UP000241803">
    <property type="component" value="Unassembled WGS sequence"/>
</dbReference>
<dbReference type="InterPro" id="IPR015985">
    <property type="entry name" value="TehB-like_dom"/>
</dbReference>
<dbReference type="EMBL" id="PYOC01000001">
    <property type="protein sequence ID" value="PSV49817.1"/>
    <property type="molecule type" value="Genomic_DNA"/>
</dbReference>
<organism evidence="2 3">
    <name type="scientific">Photobacterium indicum</name>
    <dbReference type="NCBI Taxonomy" id="81447"/>
    <lineage>
        <taxon>Bacteria</taxon>
        <taxon>Pseudomonadati</taxon>
        <taxon>Pseudomonadota</taxon>
        <taxon>Gammaproteobacteria</taxon>
        <taxon>Vibrionales</taxon>
        <taxon>Vibrionaceae</taxon>
        <taxon>Photobacterium</taxon>
    </lineage>
</organism>
<proteinExistence type="predicted"/>
<protein>
    <recommendedName>
        <fullName evidence="1">Tellurite resistance methyltransferase TehB-like domain-containing protein</fullName>
    </recommendedName>
</protein>
<name>A0A2T3LEK8_9GAMM</name>
<dbReference type="AlphaFoldDB" id="A0A2T3LEK8"/>